<evidence type="ECO:0000256" key="12">
    <source>
        <dbReference type="PIRSR" id="PIRSR605027-4"/>
    </source>
</evidence>
<keyword evidence="13" id="KW-0479">Metal-binding</keyword>
<dbReference type="EC" id="2.4.1.135" evidence="3 13"/>
<dbReference type="InterPro" id="IPR005027">
    <property type="entry name" value="Glyco_trans_43"/>
</dbReference>
<dbReference type="WBParaSite" id="PSU_v2.g3700.t1">
    <property type="protein sequence ID" value="PSU_v2.g3700.t1"/>
    <property type="gene ID" value="PSU_v2.g3700"/>
</dbReference>
<evidence type="ECO:0000256" key="5">
    <source>
        <dbReference type="ARBA" id="ARBA00022692"/>
    </source>
</evidence>
<evidence type="ECO:0000256" key="3">
    <source>
        <dbReference type="ARBA" id="ARBA00012641"/>
    </source>
</evidence>
<keyword evidence="5" id="KW-0812">Transmembrane</keyword>
<dbReference type="GO" id="GO:0005975">
    <property type="term" value="P:carbohydrate metabolic process"/>
    <property type="evidence" value="ECO:0007669"/>
    <property type="project" value="TreeGrafter"/>
</dbReference>
<dbReference type="GO" id="GO:0050650">
    <property type="term" value="P:chondroitin sulfate proteoglycan biosynthetic process"/>
    <property type="evidence" value="ECO:0007669"/>
    <property type="project" value="TreeGrafter"/>
</dbReference>
<proteinExistence type="inferred from homology"/>
<evidence type="ECO:0000256" key="9">
    <source>
        <dbReference type="ARBA" id="ARBA00023180"/>
    </source>
</evidence>
<dbReference type="GO" id="GO:0015018">
    <property type="term" value="F:galactosylgalactosylxylosylprotein 3-beta-glucuronosyltransferase activity"/>
    <property type="evidence" value="ECO:0007669"/>
    <property type="project" value="UniProtKB-UniRule"/>
</dbReference>
<evidence type="ECO:0000256" key="4">
    <source>
        <dbReference type="ARBA" id="ARBA00022679"/>
    </source>
</evidence>
<comment type="subcellular location">
    <subcellularLocation>
        <location evidence="13">Golgi apparatus membrane</location>
        <topology evidence="13">Single-pass type II membrane protein</topology>
    </subcellularLocation>
    <subcellularLocation>
        <location evidence="1">Membrane</location>
        <topology evidence="1">Single-pass type II membrane protein</topology>
    </subcellularLocation>
</comment>
<feature type="active site" description="Proton donor/acceptor" evidence="11">
    <location>
        <position position="106"/>
    </location>
</feature>
<sequence>MHIENIHWIVIEDGIKTSDPVNRLLKRSNIPYAYFFASKQPNLSRLVGGAVVEGPFVEAGKVISWHAHYKPNRTFAIDMAGFGVSLNLIHSTNASFGYQCINEAPEDCFLIQLGIKVNAIEPFGYKNSYMDVLVWHTNTVKSIILSKNNNGLEVEIED</sequence>
<comment type="cofactor">
    <cofactor evidence="13">
        <name>Mn(2+)</name>
        <dbReference type="ChEBI" id="CHEBI:29035"/>
    </cofactor>
</comment>
<evidence type="ECO:0000256" key="11">
    <source>
        <dbReference type="PIRSR" id="PIRSR605027-1"/>
    </source>
</evidence>
<dbReference type="GO" id="GO:0046872">
    <property type="term" value="F:metal ion binding"/>
    <property type="evidence" value="ECO:0007669"/>
    <property type="project" value="UniProtKB-KW"/>
</dbReference>
<dbReference type="PANTHER" id="PTHR10896">
    <property type="entry name" value="GALACTOSYLGALACTOSYLXYLOSYLPROTEIN 3-BETA-GLUCURONOSYLTRANSFERASE BETA-1,3-GLUCURONYLTRANSFERASE"/>
    <property type="match status" value="1"/>
</dbReference>
<dbReference type="Gene3D" id="3.90.550.10">
    <property type="entry name" value="Spore Coat Polysaccharide Biosynthesis Protein SpsA, Chain A"/>
    <property type="match status" value="2"/>
</dbReference>
<reference evidence="15" key="1">
    <citation type="submission" date="2022-11" db="UniProtKB">
        <authorList>
            <consortium name="WormBaseParasite"/>
        </authorList>
    </citation>
    <scope>IDENTIFICATION</scope>
</reference>
<keyword evidence="13" id="KW-0464">Manganese</keyword>
<evidence type="ECO:0000256" key="10">
    <source>
        <dbReference type="ARBA" id="ARBA00047979"/>
    </source>
</evidence>
<dbReference type="InterPro" id="IPR029044">
    <property type="entry name" value="Nucleotide-diphossugar_trans"/>
</dbReference>
<keyword evidence="8" id="KW-0472">Membrane</keyword>
<keyword evidence="9" id="KW-0325">Glycoprotein</keyword>
<dbReference type="Proteomes" id="UP000887577">
    <property type="component" value="Unplaced"/>
</dbReference>
<evidence type="ECO:0000256" key="13">
    <source>
        <dbReference type="RuleBase" id="RU363127"/>
    </source>
</evidence>
<protein>
    <recommendedName>
        <fullName evidence="3 13">Galactosylgalactosylxylosylprotein 3-beta-glucuronosyltransferase</fullName>
        <ecNumber evidence="3 13">2.4.1.135</ecNumber>
    </recommendedName>
</protein>
<accession>A0A914Z097</accession>
<evidence type="ECO:0000313" key="14">
    <source>
        <dbReference type="Proteomes" id="UP000887577"/>
    </source>
</evidence>
<comment type="catalytic activity">
    <reaction evidence="10 13">
        <text>3-O-(beta-D-galactosyl-(1-&gt;3)-beta-D-galactosyl-(1-&gt;4)-beta-D-xylosyl)-L-seryl-[protein] + UDP-alpha-D-glucuronate = 3-O-(beta-D-GlcA-(1-&gt;3)-beta-D-Gal-(1-&gt;3)-beta-D-Gal-(1-&gt;4)-beta-D-Xyl)-L-seryl-[protein] + UDP + H(+)</text>
        <dbReference type="Rhea" id="RHEA:24168"/>
        <dbReference type="Rhea" id="RHEA-COMP:12571"/>
        <dbReference type="Rhea" id="RHEA-COMP:12573"/>
        <dbReference type="ChEBI" id="CHEBI:15378"/>
        <dbReference type="ChEBI" id="CHEBI:58052"/>
        <dbReference type="ChEBI" id="CHEBI:58223"/>
        <dbReference type="ChEBI" id="CHEBI:132090"/>
        <dbReference type="ChEBI" id="CHEBI:132093"/>
        <dbReference type="EC" id="2.4.1.135"/>
    </reaction>
</comment>
<evidence type="ECO:0000256" key="6">
    <source>
        <dbReference type="ARBA" id="ARBA00022968"/>
    </source>
</evidence>
<organism evidence="14 15">
    <name type="scientific">Panagrolaimus superbus</name>
    <dbReference type="NCBI Taxonomy" id="310955"/>
    <lineage>
        <taxon>Eukaryota</taxon>
        <taxon>Metazoa</taxon>
        <taxon>Ecdysozoa</taxon>
        <taxon>Nematoda</taxon>
        <taxon>Chromadorea</taxon>
        <taxon>Rhabditida</taxon>
        <taxon>Tylenchina</taxon>
        <taxon>Panagrolaimomorpha</taxon>
        <taxon>Panagrolaimoidea</taxon>
        <taxon>Panagrolaimidae</taxon>
        <taxon>Panagrolaimus</taxon>
    </lineage>
</organism>
<evidence type="ECO:0000256" key="7">
    <source>
        <dbReference type="ARBA" id="ARBA00022989"/>
    </source>
</evidence>
<keyword evidence="6 13" id="KW-0735">Signal-anchor</keyword>
<dbReference type="GO" id="GO:0000139">
    <property type="term" value="C:Golgi membrane"/>
    <property type="evidence" value="ECO:0007669"/>
    <property type="project" value="UniProtKB-SubCell"/>
</dbReference>
<evidence type="ECO:0000256" key="2">
    <source>
        <dbReference type="ARBA" id="ARBA00007706"/>
    </source>
</evidence>
<dbReference type="PANTHER" id="PTHR10896:SF30">
    <property type="entry name" value="GALACTOSYLGALACTOSYLXYLOSYLPROTEIN 3-BETA-GLUCURONOSYLTRANSFERASE"/>
    <property type="match status" value="1"/>
</dbReference>
<keyword evidence="7" id="KW-1133">Transmembrane helix</keyword>
<evidence type="ECO:0000256" key="8">
    <source>
        <dbReference type="ARBA" id="ARBA00023136"/>
    </source>
</evidence>
<evidence type="ECO:0000313" key="15">
    <source>
        <dbReference type="WBParaSite" id="PSU_v2.g3700.t1"/>
    </source>
</evidence>
<comment type="similarity">
    <text evidence="2 13">Belongs to the glycosyltransferase 43 family.</text>
</comment>
<comment type="pathway">
    <text evidence="13">Protein modification; protein glycosylation.</text>
</comment>
<dbReference type="SUPFAM" id="SSF53448">
    <property type="entry name" value="Nucleotide-diphospho-sugar transferases"/>
    <property type="match status" value="1"/>
</dbReference>
<evidence type="ECO:0000256" key="1">
    <source>
        <dbReference type="ARBA" id="ARBA00004606"/>
    </source>
</evidence>
<name>A0A914Z097_9BILA</name>
<dbReference type="Pfam" id="PF03360">
    <property type="entry name" value="Glyco_transf_43"/>
    <property type="match status" value="2"/>
</dbReference>
<feature type="site" description="Interaction with galactose moiety of substrate glycoprotein" evidence="12">
    <location>
        <position position="53"/>
    </location>
</feature>
<dbReference type="AlphaFoldDB" id="A0A914Z097"/>
<keyword evidence="4 13" id="KW-0808">Transferase</keyword>
<keyword evidence="14" id="KW-1185">Reference proteome</keyword>
<keyword evidence="13" id="KW-0333">Golgi apparatus</keyword>